<organism evidence="2 3">
    <name type="scientific">Formosimonas limnophila</name>
    <dbReference type="NCBI Taxonomy" id="1384487"/>
    <lineage>
        <taxon>Bacteria</taxon>
        <taxon>Pseudomonadati</taxon>
        <taxon>Pseudomonadota</taxon>
        <taxon>Betaproteobacteria</taxon>
        <taxon>Burkholderiales</taxon>
        <taxon>Burkholderiaceae</taxon>
        <taxon>Formosimonas</taxon>
    </lineage>
</organism>
<dbReference type="InterPro" id="IPR011051">
    <property type="entry name" value="RmlC_Cupin_sf"/>
</dbReference>
<sequence>MHITPHNILQNLTEHSPFIEVFRHNQVSVDLYQPVGQDLQQPHEYDEVYIILKGTGIFNNDDTRHGFKAGDFIFVAKGVAHRFEQFSDDFSTWVIFYPAQGEPKINDE</sequence>
<dbReference type="Proteomes" id="UP000614287">
    <property type="component" value="Unassembled WGS sequence"/>
</dbReference>
<dbReference type="SUPFAM" id="SSF51182">
    <property type="entry name" value="RmlC-like cupins"/>
    <property type="match status" value="1"/>
</dbReference>
<evidence type="ECO:0000313" key="2">
    <source>
        <dbReference type="EMBL" id="GHA69006.1"/>
    </source>
</evidence>
<gene>
    <name evidence="2" type="ORF">GCM10009007_07250</name>
</gene>
<evidence type="ECO:0000313" key="3">
    <source>
        <dbReference type="Proteomes" id="UP000614287"/>
    </source>
</evidence>
<proteinExistence type="predicted"/>
<accession>A0A8J3CK90</accession>
<comment type="caution">
    <text evidence="2">The sequence shown here is derived from an EMBL/GenBank/DDBJ whole genome shotgun (WGS) entry which is preliminary data.</text>
</comment>
<name>A0A8J3CK90_9BURK</name>
<reference evidence="2" key="1">
    <citation type="journal article" date="2014" name="Int. J. Syst. Evol. Microbiol.">
        <title>Complete genome sequence of Corynebacterium casei LMG S-19264T (=DSM 44701T), isolated from a smear-ripened cheese.</title>
        <authorList>
            <consortium name="US DOE Joint Genome Institute (JGI-PGF)"/>
            <person name="Walter F."/>
            <person name="Albersmeier A."/>
            <person name="Kalinowski J."/>
            <person name="Ruckert C."/>
        </authorList>
    </citation>
    <scope>NUCLEOTIDE SEQUENCE</scope>
    <source>
        <strain evidence="2">KCTC 32501</strain>
    </source>
</reference>
<dbReference type="RefSeq" id="WP_189491737.1">
    <property type="nucleotide sequence ID" value="NZ_BMZG01000003.1"/>
</dbReference>
<dbReference type="Gene3D" id="2.60.120.10">
    <property type="entry name" value="Jelly Rolls"/>
    <property type="match status" value="1"/>
</dbReference>
<dbReference type="AlphaFoldDB" id="A0A8J3CK90"/>
<dbReference type="Pfam" id="PF07883">
    <property type="entry name" value="Cupin_2"/>
    <property type="match status" value="1"/>
</dbReference>
<feature type="domain" description="Cupin type-2" evidence="1">
    <location>
        <begin position="33"/>
        <end position="88"/>
    </location>
</feature>
<dbReference type="InterPro" id="IPR014710">
    <property type="entry name" value="RmlC-like_jellyroll"/>
</dbReference>
<dbReference type="EMBL" id="BMZG01000003">
    <property type="protein sequence ID" value="GHA69006.1"/>
    <property type="molecule type" value="Genomic_DNA"/>
</dbReference>
<protein>
    <recommendedName>
        <fullName evidence="1">Cupin type-2 domain-containing protein</fullName>
    </recommendedName>
</protein>
<keyword evidence="3" id="KW-1185">Reference proteome</keyword>
<evidence type="ECO:0000259" key="1">
    <source>
        <dbReference type="Pfam" id="PF07883"/>
    </source>
</evidence>
<dbReference type="InterPro" id="IPR013096">
    <property type="entry name" value="Cupin_2"/>
</dbReference>
<reference evidence="2" key="2">
    <citation type="submission" date="2020-09" db="EMBL/GenBank/DDBJ databases">
        <authorList>
            <person name="Sun Q."/>
            <person name="Kim S."/>
        </authorList>
    </citation>
    <scope>NUCLEOTIDE SEQUENCE</scope>
    <source>
        <strain evidence="2">KCTC 32501</strain>
    </source>
</reference>